<sequence length="194" mass="21625">MSSVKTEDLSLGDPSHESEEYHRALGLQVVSGLSNELRNVKKAALIDSESLIKTTNSLGRALEQTSAFLEGEMKGVDEVGGFREALVGFVGQCESDIEWLKDEERRITALVRSTGDYFHGRAGREEGSHLFVIVRDFLVMLDKACLDVKSLSRGVLQVKVEPRKEESTIEINRQLFPAMRECQLDDDFSSDDEG</sequence>
<dbReference type="Proteomes" id="UP000325081">
    <property type="component" value="Unassembled WGS sequence"/>
</dbReference>
<dbReference type="SUPFAM" id="SSF101447">
    <property type="entry name" value="Formin homology 2 domain (FH2 domain)"/>
    <property type="match status" value="1"/>
</dbReference>
<dbReference type="InterPro" id="IPR015425">
    <property type="entry name" value="FH2_Formin"/>
</dbReference>
<protein>
    <submittedName>
        <fullName evidence="3">Formin-like protein</fullName>
    </submittedName>
</protein>
<keyword evidence="4" id="KW-1185">Reference proteome</keyword>
<dbReference type="EMBL" id="BKCP01004505">
    <property type="protein sequence ID" value="GER31595.1"/>
    <property type="molecule type" value="Genomic_DNA"/>
</dbReference>
<dbReference type="OrthoDB" id="1730719at2759"/>
<evidence type="ECO:0000313" key="3">
    <source>
        <dbReference type="EMBL" id="GER31595.1"/>
    </source>
</evidence>
<dbReference type="Pfam" id="PF02181">
    <property type="entry name" value="FH2"/>
    <property type="match status" value="1"/>
</dbReference>
<evidence type="ECO:0000313" key="4">
    <source>
        <dbReference type="Proteomes" id="UP000325081"/>
    </source>
</evidence>
<gene>
    <name evidence="3" type="ORF">STAS_07602</name>
</gene>
<accession>A0A5A7PFB2</accession>
<dbReference type="InterPro" id="IPR042201">
    <property type="entry name" value="FH2_Formin_sf"/>
</dbReference>
<dbReference type="InterPro" id="IPR027643">
    <property type="entry name" value="Formin-like_plant"/>
</dbReference>
<comment type="similarity">
    <text evidence="1">Belongs to the formin-like family. Class-I subfamily.</text>
</comment>
<feature type="domain" description="FH2" evidence="2">
    <location>
        <begin position="1"/>
        <end position="167"/>
    </location>
</feature>
<dbReference type="GO" id="GO:0045010">
    <property type="term" value="P:actin nucleation"/>
    <property type="evidence" value="ECO:0007669"/>
    <property type="project" value="InterPro"/>
</dbReference>
<dbReference type="PROSITE" id="PS51444">
    <property type="entry name" value="FH2"/>
    <property type="match status" value="1"/>
</dbReference>
<reference evidence="4" key="1">
    <citation type="journal article" date="2019" name="Curr. Biol.">
        <title>Genome Sequence of Striga asiatica Provides Insight into the Evolution of Plant Parasitism.</title>
        <authorList>
            <person name="Yoshida S."/>
            <person name="Kim S."/>
            <person name="Wafula E.K."/>
            <person name="Tanskanen J."/>
            <person name="Kim Y.M."/>
            <person name="Honaas L."/>
            <person name="Yang Z."/>
            <person name="Spallek T."/>
            <person name="Conn C.E."/>
            <person name="Ichihashi Y."/>
            <person name="Cheong K."/>
            <person name="Cui S."/>
            <person name="Der J.P."/>
            <person name="Gundlach H."/>
            <person name="Jiao Y."/>
            <person name="Hori C."/>
            <person name="Ishida J.K."/>
            <person name="Kasahara H."/>
            <person name="Kiba T."/>
            <person name="Kim M.S."/>
            <person name="Koo N."/>
            <person name="Laohavisit A."/>
            <person name="Lee Y.H."/>
            <person name="Lumba S."/>
            <person name="McCourt P."/>
            <person name="Mortimer J.C."/>
            <person name="Mutuku J.M."/>
            <person name="Nomura T."/>
            <person name="Sasaki-Sekimoto Y."/>
            <person name="Seto Y."/>
            <person name="Wang Y."/>
            <person name="Wakatake T."/>
            <person name="Sakakibara H."/>
            <person name="Demura T."/>
            <person name="Yamaguchi S."/>
            <person name="Yoneyama K."/>
            <person name="Manabe R.I."/>
            <person name="Nelson D.C."/>
            <person name="Schulman A.H."/>
            <person name="Timko M.P."/>
            <person name="dePamphilis C.W."/>
            <person name="Choi D."/>
            <person name="Shirasu K."/>
        </authorList>
    </citation>
    <scope>NUCLEOTIDE SEQUENCE [LARGE SCALE GENOMIC DNA]</scope>
    <source>
        <strain evidence="4">cv. UVA1</strain>
    </source>
</reference>
<dbReference type="GO" id="GO:0051015">
    <property type="term" value="F:actin filament binding"/>
    <property type="evidence" value="ECO:0007669"/>
    <property type="project" value="InterPro"/>
</dbReference>
<evidence type="ECO:0000256" key="1">
    <source>
        <dbReference type="ARBA" id="ARBA00025793"/>
    </source>
</evidence>
<dbReference type="PANTHER" id="PTHR23213">
    <property type="entry name" value="FORMIN-RELATED"/>
    <property type="match status" value="1"/>
</dbReference>
<comment type="caution">
    <text evidence="3">The sequence shown here is derived from an EMBL/GenBank/DDBJ whole genome shotgun (WGS) entry which is preliminary data.</text>
</comment>
<dbReference type="Gene3D" id="1.20.58.2220">
    <property type="entry name" value="Formin, FH2 domain"/>
    <property type="match status" value="1"/>
</dbReference>
<organism evidence="3 4">
    <name type="scientific">Striga asiatica</name>
    <name type="common">Asiatic witchweed</name>
    <name type="synonym">Buchnera asiatica</name>
    <dbReference type="NCBI Taxonomy" id="4170"/>
    <lineage>
        <taxon>Eukaryota</taxon>
        <taxon>Viridiplantae</taxon>
        <taxon>Streptophyta</taxon>
        <taxon>Embryophyta</taxon>
        <taxon>Tracheophyta</taxon>
        <taxon>Spermatophyta</taxon>
        <taxon>Magnoliopsida</taxon>
        <taxon>eudicotyledons</taxon>
        <taxon>Gunneridae</taxon>
        <taxon>Pentapetalae</taxon>
        <taxon>asterids</taxon>
        <taxon>lamiids</taxon>
        <taxon>Lamiales</taxon>
        <taxon>Orobanchaceae</taxon>
        <taxon>Buchnereae</taxon>
        <taxon>Striga</taxon>
    </lineage>
</organism>
<name>A0A5A7PFB2_STRAF</name>
<evidence type="ECO:0000259" key="2">
    <source>
        <dbReference type="PROSITE" id="PS51444"/>
    </source>
</evidence>
<proteinExistence type="inferred from homology"/>
<dbReference type="PANTHER" id="PTHR23213:SF391">
    <property type="entry name" value="FORMIN-LIKE PROTEIN"/>
    <property type="match status" value="1"/>
</dbReference>
<dbReference type="AlphaFoldDB" id="A0A5A7PFB2"/>